<evidence type="ECO:0000259" key="6">
    <source>
        <dbReference type="Pfam" id="PF00441"/>
    </source>
</evidence>
<evidence type="ECO:0000259" key="7">
    <source>
        <dbReference type="Pfam" id="PF02770"/>
    </source>
</evidence>
<dbReference type="InterPro" id="IPR009100">
    <property type="entry name" value="AcylCoA_DH/oxidase_NM_dom_sf"/>
</dbReference>
<evidence type="ECO:0000313" key="10">
    <source>
        <dbReference type="Proteomes" id="UP001500618"/>
    </source>
</evidence>
<feature type="domain" description="Acyl-CoA dehydrogenase/oxidase C-terminal" evidence="6">
    <location>
        <begin position="232"/>
        <end position="371"/>
    </location>
</feature>
<keyword evidence="4 5" id="KW-0274">FAD</keyword>
<accession>A0ABP4RL60</accession>
<comment type="caution">
    <text evidence="9">The sequence shown here is derived from an EMBL/GenBank/DDBJ whole genome shotgun (WGS) entry which is preliminary data.</text>
</comment>
<dbReference type="EMBL" id="BAAANY010000001">
    <property type="protein sequence ID" value="GAA1656676.1"/>
    <property type="molecule type" value="Genomic_DNA"/>
</dbReference>
<dbReference type="Gene3D" id="2.40.110.10">
    <property type="entry name" value="Butyryl-CoA Dehydrogenase, subunit A, domain 2"/>
    <property type="match status" value="1"/>
</dbReference>
<dbReference type="RefSeq" id="WP_344306342.1">
    <property type="nucleotide sequence ID" value="NZ_BAAANY010000001.1"/>
</dbReference>
<protein>
    <submittedName>
        <fullName evidence="9">Acyl-CoA dehydrogenase family protein</fullName>
    </submittedName>
</protein>
<dbReference type="InterPro" id="IPR046373">
    <property type="entry name" value="Acyl-CoA_Oxase/DH_mid-dom_sf"/>
</dbReference>
<dbReference type="Proteomes" id="UP001500618">
    <property type="component" value="Unassembled WGS sequence"/>
</dbReference>
<evidence type="ECO:0000259" key="8">
    <source>
        <dbReference type="Pfam" id="PF02771"/>
    </source>
</evidence>
<dbReference type="InterPro" id="IPR037069">
    <property type="entry name" value="AcylCoA_DH/ox_N_sf"/>
</dbReference>
<dbReference type="PANTHER" id="PTHR43884">
    <property type="entry name" value="ACYL-COA DEHYDROGENASE"/>
    <property type="match status" value="1"/>
</dbReference>
<dbReference type="InterPro" id="IPR013786">
    <property type="entry name" value="AcylCoA_DH/ox_N"/>
</dbReference>
<organism evidence="9 10">
    <name type="scientific">Fodinicola feengrottensis</name>
    <dbReference type="NCBI Taxonomy" id="435914"/>
    <lineage>
        <taxon>Bacteria</taxon>
        <taxon>Bacillati</taxon>
        <taxon>Actinomycetota</taxon>
        <taxon>Actinomycetes</taxon>
        <taxon>Mycobacteriales</taxon>
        <taxon>Fodinicola</taxon>
    </lineage>
</organism>
<evidence type="ECO:0000256" key="4">
    <source>
        <dbReference type="ARBA" id="ARBA00022827"/>
    </source>
</evidence>
<evidence type="ECO:0000256" key="1">
    <source>
        <dbReference type="ARBA" id="ARBA00001974"/>
    </source>
</evidence>
<dbReference type="InterPro" id="IPR006091">
    <property type="entry name" value="Acyl-CoA_Oxase/DH_mid-dom"/>
</dbReference>
<keyword evidence="5" id="KW-0560">Oxidoreductase</keyword>
<keyword evidence="10" id="KW-1185">Reference proteome</keyword>
<gene>
    <name evidence="9" type="ORF">GCM10009765_02680</name>
</gene>
<evidence type="ECO:0000256" key="5">
    <source>
        <dbReference type="RuleBase" id="RU362125"/>
    </source>
</evidence>
<keyword evidence="3 5" id="KW-0285">Flavoprotein</keyword>
<sequence length="384" mass="40909">MLVEPIQERSAAIRGFAEFARAEIGTRASWHDQREHLDPGLRTILAGQGFFAPFVPPAHGGRGFDLMTYAMLHEQIGRCCSATRTILTAHDMVARTVLRCGRNDQRDQWLPMLTSGRALAGFALTEPGSGSDGRPVDTVAVRQSDGYRLSGKKTWVSGGQVADVFLVFAREDDGVTALLVTADTPGLTREPVRGLLGCRGAELAHLAFDGCPIGVDAVVGRARNAHPLVSGHALTLGRLSVAAGGVGVAQACTDASVAYATERRQGDSALIDHQLVNRMLTEMITGTEAARLLCRQAAELLDAGDPQAPMAASMAKYVAARNAVDAARDAVQIHGAYGCSADAPVERYFRDAKVLEIIEGSNEIHQQLIGRYGYTEYGLAGGRS</sequence>
<evidence type="ECO:0000256" key="2">
    <source>
        <dbReference type="ARBA" id="ARBA00009347"/>
    </source>
</evidence>
<name>A0ABP4RL60_9ACTN</name>
<reference evidence="10" key="1">
    <citation type="journal article" date="2019" name="Int. J. Syst. Evol. Microbiol.">
        <title>The Global Catalogue of Microorganisms (GCM) 10K type strain sequencing project: providing services to taxonomists for standard genome sequencing and annotation.</title>
        <authorList>
            <consortium name="The Broad Institute Genomics Platform"/>
            <consortium name="The Broad Institute Genome Sequencing Center for Infectious Disease"/>
            <person name="Wu L."/>
            <person name="Ma J."/>
        </authorList>
    </citation>
    <scope>NUCLEOTIDE SEQUENCE [LARGE SCALE GENOMIC DNA]</scope>
    <source>
        <strain evidence="10">JCM 14718</strain>
    </source>
</reference>
<comment type="cofactor">
    <cofactor evidence="1 5">
        <name>FAD</name>
        <dbReference type="ChEBI" id="CHEBI:57692"/>
    </cofactor>
</comment>
<dbReference type="InterPro" id="IPR036250">
    <property type="entry name" value="AcylCo_DH-like_C"/>
</dbReference>
<dbReference type="PIRSF" id="PIRSF016578">
    <property type="entry name" value="HsaA"/>
    <property type="match status" value="1"/>
</dbReference>
<dbReference type="PANTHER" id="PTHR43884:SF12">
    <property type="entry name" value="ISOVALERYL-COA DEHYDROGENASE, MITOCHONDRIAL-RELATED"/>
    <property type="match status" value="1"/>
</dbReference>
<evidence type="ECO:0000256" key="3">
    <source>
        <dbReference type="ARBA" id="ARBA00022630"/>
    </source>
</evidence>
<feature type="domain" description="Acyl-CoA oxidase/dehydrogenase middle" evidence="7">
    <location>
        <begin position="121"/>
        <end position="211"/>
    </location>
</feature>
<dbReference type="SUPFAM" id="SSF47203">
    <property type="entry name" value="Acyl-CoA dehydrogenase C-terminal domain-like"/>
    <property type="match status" value="1"/>
</dbReference>
<dbReference type="Pfam" id="PF02771">
    <property type="entry name" value="Acyl-CoA_dh_N"/>
    <property type="match status" value="1"/>
</dbReference>
<dbReference type="Gene3D" id="1.20.140.10">
    <property type="entry name" value="Butyryl-CoA Dehydrogenase, subunit A, domain 3"/>
    <property type="match status" value="1"/>
</dbReference>
<evidence type="ECO:0000313" key="9">
    <source>
        <dbReference type="EMBL" id="GAA1656676.1"/>
    </source>
</evidence>
<feature type="domain" description="Acyl-CoA dehydrogenase/oxidase N-terminal" evidence="8">
    <location>
        <begin position="14"/>
        <end position="116"/>
    </location>
</feature>
<dbReference type="InterPro" id="IPR009075">
    <property type="entry name" value="AcylCo_DH/oxidase_C"/>
</dbReference>
<dbReference type="Pfam" id="PF02770">
    <property type="entry name" value="Acyl-CoA_dh_M"/>
    <property type="match status" value="1"/>
</dbReference>
<dbReference type="Gene3D" id="1.10.540.10">
    <property type="entry name" value="Acyl-CoA dehydrogenase/oxidase, N-terminal domain"/>
    <property type="match status" value="1"/>
</dbReference>
<dbReference type="Pfam" id="PF00441">
    <property type="entry name" value="Acyl-CoA_dh_1"/>
    <property type="match status" value="1"/>
</dbReference>
<dbReference type="SUPFAM" id="SSF56645">
    <property type="entry name" value="Acyl-CoA dehydrogenase NM domain-like"/>
    <property type="match status" value="1"/>
</dbReference>
<comment type="similarity">
    <text evidence="2 5">Belongs to the acyl-CoA dehydrogenase family.</text>
</comment>
<proteinExistence type="inferred from homology"/>